<name>A0A7J7LSW3_9MAGN</name>
<sequence length="156" mass="17409">MLTKWILPVTDEVRMCSDGASYGNPGTGGCGVVFRTNEGGVLAVMVKNLQYTTTFFAECCAIVDGLGHAVELCTENLWVTSDLESALYAFLNDNVPWQLNFKWQRQKGSSAATDIELERLRSDCKKSLQIAQQWKKMYEDLHQFCVNELVDGGVTK</sequence>
<comment type="caution">
    <text evidence="2">The sequence shown here is derived from an EMBL/GenBank/DDBJ whole genome shotgun (WGS) entry which is preliminary data.</text>
</comment>
<dbReference type="Proteomes" id="UP000541444">
    <property type="component" value="Unassembled WGS sequence"/>
</dbReference>
<dbReference type="Gene3D" id="3.30.420.10">
    <property type="entry name" value="Ribonuclease H-like superfamily/Ribonuclease H"/>
    <property type="match status" value="1"/>
</dbReference>
<evidence type="ECO:0000259" key="1">
    <source>
        <dbReference type="Pfam" id="PF13456"/>
    </source>
</evidence>
<dbReference type="InterPro" id="IPR036397">
    <property type="entry name" value="RNaseH_sf"/>
</dbReference>
<organism evidence="2 3">
    <name type="scientific">Kingdonia uniflora</name>
    <dbReference type="NCBI Taxonomy" id="39325"/>
    <lineage>
        <taxon>Eukaryota</taxon>
        <taxon>Viridiplantae</taxon>
        <taxon>Streptophyta</taxon>
        <taxon>Embryophyta</taxon>
        <taxon>Tracheophyta</taxon>
        <taxon>Spermatophyta</taxon>
        <taxon>Magnoliopsida</taxon>
        <taxon>Ranunculales</taxon>
        <taxon>Circaeasteraceae</taxon>
        <taxon>Kingdonia</taxon>
    </lineage>
</organism>
<feature type="domain" description="RNase H type-1" evidence="1">
    <location>
        <begin position="18"/>
        <end position="87"/>
    </location>
</feature>
<dbReference type="InterPro" id="IPR002156">
    <property type="entry name" value="RNaseH_domain"/>
</dbReference>
<evidence type="ECO:0000313" key="3">
    <source>
        <dbReference type="Proteomes" id="UP000541444"/>
    </source>
</evidence>
<dbReference type="SUPFAM" id="SSF53098">
    <property type="entry name" value="Ribonuclease H-like"/>
    <property type="match status" value="1"/>
</dbReference>
<dbReference type="OrthoDB" id="6252103at2759"/>
<reference evidence="2 3" key="1">
    <citation type="journal article" date="2020" name="IScience">
        <title>Genome Sequencing of the Endangered Kingdonia uniflora (Circaeasteraceae, Ranunculales) Reveals Potential Mechanisms of Evolutionary Specialization.</title>
        <authorList>
            <person name="Sun Y."/>
            <person name="Deng T."/>
            <person name="Zhang A."/>
            <person name="Moore M.J."/>
            <person name="Landis J.B."/>
            <person name="Lin N."/>
            <person name="Zhang H."/>
            <person name="Zhang X."/>
            <person name="Huang J."/>
            <person name="Zhang X."/>
            <person name="Sun H."/>
            <person name="Wang H."/>
        </authorList>
    </citation>
    <scope>NUCLEOTIDE SEQUENCE [LARGE SCALE GENOMIC DNA]</scope>
    <source>
        <strain evidence="2">TB1705</strain>
        <tissue evidence="2">Leaf</tissue>
    </source>
</reference>
<accession>A0A7J7LSW3</accession>
<dbReference type="CDD" id="cd06222">
    <property type="entry name" value="RNase_H_like"/>
    <property type="match status" value="1"/>
</dbReference>
<proteinExistence type="predicted"/>
<dbReference type="PANTHER" id="PTHR47723:SF19">
    <property type="entry name" value="POLYNUCLEOTIDYL TRANSFERASE, RIBONUCLEASE H-LIKE SUPERFAMILY PROTEIN"/>
    <property type="match status" value="1"/>
</dbReference>
<protein>
    <recommendedName>
        <fullName evidence="1">RNase H type-1 domain-containing protein</fullName>
    </recommendedName>
</protein>
<dbReference type="InterPro" id="IPR012337">
    <property type="entry name" value="RNaseH-like_sf"/>
</dbReference>
<gene>
    <name evidence="2" type="ORF">GIB67_016210</name>
</gene>
<dbReference type="Pfam" id="PF13456">
    <property type="entry name" value="RVT_3"/>
    <property type="match status" value="1"/>
</dbReference>
<dbReference type="GO" id="GO:0004523">
    <property type="term" value="F:RNA-DNA hybrid ribonuclease activity"/>
    <property type="evidence" value="ECO:0007669"/>
    <property type="project" value="InterPro"/>
</dbReference>
<dbReference type="PANTHER" id="PTHR47723">
    <property type="entry name" value="OS05G0353850 PROTEIN"/>
    <property type="match status" value="1"/>
</dbReference>
<evidence type="ECO:0000313" key="2">
    <source>
        <dbReference type="EMBL" id="KAF6145761.1"/>
    </source>
</evidence>
<dbReference type="EMBL" id="JACGCM010002030">
    <property type="protein sequence ID" value="KAF6145761.1"/>
    <property type="molecule type" value="Genomic_DNA"/>
</dbReference>
<keyword evidence="3" id="KW-1185">Reference proteome</keyword>
<dbReference type="AlphaFoldDB" id="A0A7J7LSW3"/>
<dbReference type="GO" id="GO:0003676">
    <property type="term" value="F:nucleic acid binding"/>
    <property type="evidence" value="ECO:0007669"/>
    <property type="project" value="InterPro"/>
</dbReference>
<dbReference type="InterPro" id="IPR053151">
    <property type="entry name" value="RNase_H-like"/>
</dbReference>
<dbReference type="InterPro" id="IPR044730">
    <property type="entry name" value="RNase_H-like_dom_plant"/>
</dbReference>
<dbReference type="PROSITE" id="PS51257">
    <property type="entry name" value="PROKAR_LIPOPROTEIN"/>
    <property type="match status" value="1"/>
</dbReference>